<reference evidence="1" key="2">
    <citation type="submission" date="2021-04" db="EMBL/GenBank/DDBJ databases">
        <authorList>
            <person name="Gilroy R."/>
        </authorList>
    </citation>
    <scope>NUCLEOTIDE SEQUENCE</scope>
    <source>
        <strain evidence="1">CHK187-11901</strain>
    </source>
</reference>
<proteinExistence type="predicted"/>
<evidence type="ECO:0000313" key="1">
    <source>
        <dbReference type="EMBL" id="HJC35816.1"/>
    </source>
</evidence>
<dbReference type="Proteomes" id="UP000823896">
    <property type="component" value="Unassembled WGS sequence"/>
</dbReference>
<accession>A0A9D2NQS8</accession>
<evidence type="ECO:0000313" key="2">
    <source>
        <dbReference type="Proteomes" id="UP000823896"/>
    </source>
</evidence>
<dbReference type="GO" id="GO:0032259">
    <property type="term" value="P:methylation"/>
    <property type="evidence" value="ECO:0007669"/>
    <property type="project" value="UniProtKB-KW"/>
</dbReference>
<keyword evidence="1" id="KW-0489">Methyltransferase</keyword>
<dbReference type="Gene3D" id="3.40.50.150">
    <property type="entry name" value="Vaccinia Virus protein VP39"/>
    <property type="match status" value="1"/>
</dbReference>
<comment type="caution">
    <text evidence="1">The sequence shown here is derived from an EMBL/GenBank/DDBJ whole genome shotgun (WGS) entry which is preliminary data.</text>
</comment>
<dbReference type="GO" id="GO:0008168">
    <property type="term" value="F:methyltransferase activity"/>
    <property type="evidence" value="ECO:0007669"/>
    <property type="project" value="UniProtKB-KW"/>
</dbReference>
<dbReference type="PANTHER" id="PTHR35276">
    <property type="entry name" value="S-ADENOSYL-L-METHIONINE-DEPENDENT METHYLTRANSFERASES SUPERFAMILY PROTEIN"/>
    <property type="match status" value="1"/>
</dbReference>
<gene>
    <name evidence="1" type="ORF">H9702_01645</name>
</gene>
<dbReference type="Pfam" id="PF06962">
    <property type="entry name" value="rRNA_methylase"/>
    <property type="match status" value="1"/>
</dbReference>
<protein>
    <submittedName>
        <fullName evidence="1">Class I SAM-dependent methyltransferase</fullName>
    </submittedName>
</protein>
<keyword evidence="1" id="KW-0808">Transferase</keyword>
<dbReference type="PANTHER" id="PTHR35276:SF1">
    <property type="entry name" value="TRNA (MNM(5)S(2)U34)-METHYLTRANSFERASE, CHLOROPLASTIC"/>
    <property type="match status" value="1"/>
</dbReference>
<name>A0A9D2NQS8_9FIRM</name>
<sequence>MKKVVEIVHDIMRSVPEGSGAAADFTLGQGFDCEVLAELAHIERVYAFDVQEQAIADARAYLADKTGFAKIRFICDGHEHLRRYIDEPLQLGVFNFGYYPRGNKTLTTRLRTSAQAVEGALELLCPNGMLILVTYPGHAEGKKEEGYFAHMIQALPSRHFDCLSMIMSNKKDCPRIHIIEKKR</sequence>
<organism evidence="1 2">
    <name type="scientific">Candidatus Merdibacter merdavium</name>
    <dbReference type="NCBI Taxonomy" id="2838692"/>
    <lineage>
        <taxon>Bacteria</taxon>
        <taxon>Bacillati</taxon>
        <taxon>Bacillota</taxon>
        <taxon>Erysipelotrichia</taxon>
        <taxon>Erysipelotrichales</taxon>
        <taxon>Erysipelotrichaceae</taxon>
        <taxon>Merdibacter</taxon>
    </lineage>
</organism>
<dbReference type="SUPFAM" id="SSF53335">
    <property type="entry name" value="S-adenosyl-L-methionine-dependent methyltransferases"/>
    <property type="match status" value="1"/>
</dbReference>
<reference evidence="1" key="1">
    <citation type="journal article" date="2021" name="PeerJ">
        <title>Extensive microbial diversity within the chicken gut microbiome revealed by metagenomics and culture.</title>
        <authorList>
            <person name="Gilroy R."/>
            <person name="Ravi A."/>
            <person name="Getino M."/>
            <person name="Pursley I."/>
            <person name="Horton D.L."/>
            <person name="Alikhan N.F."/>
            <person name="Baker D."/>
            <person name="Gharbi K."/>
            <person name="Hall N."/>
            <person name="Watson M."/>
            <person name="Adriaenssens E.M."/>
            <person name="Foster-Nyarko E."/>
            <person name="Jarju S."/>
            <person name="Secka A."/>
            <person name="Antonio M."/>
            <person name="Oren A."/>
            <person name="Chaudhuri R.R."/>
            <person name="La Ragione R."/>
            <person name="Hildebrand F."/>
            <person name="Pallen M.J."/>
        </authorList>
    </citation>
    <scope>NUCLEOTIDE SEQUENCE</scope>
    <source>
        <strain evidence="1">CHK187-11901</strain>
    </source>
</reference>
<dbReference type="AlphaFoldDB" id="A0A9D2NQS8"/>
<dbReference type="InterPro" id="IPR029063">
    <property type="entry name" value="SAM-dependent_MTases_sf"/>
</dbReference>
<dbReference type="InterPro" id="IPR010719">
    <property type="entry name" value="MnmM_MeTrfase"/>
</dbReference>
<dbReference type="EMBL" id="DWWM01000007">
    <property type="protein sequence ID" value="HJC35816.1"/>
    <property type="molecule type" value="Genomic_DNA"/>
</dbReference>